<evidence type="ECO:0000313" key="1">
    <source>
        <dbReference type="EMBL" id="KII63604.1"/>
    </source>
</evidence>
<gene>
    <name evidence="1" type="ORF">RF11_10928</name>
</gene>
<name>A0A0C2MH16_THEKT</name>
<protein>
    <submittedName>
        <fullName evidence="1">Uncharacterized protein</fullName>
    </submittedName>
</protein>
<reference evidence="1 2" key="1">
    <citation type="journal article" date="2014" name="Genome Biol. Evol.">
        <title>The genome of the myxosporean Thelohanellus kitauei shows adaptations to nutrient acquisition within its fish host.</title>
        <authorList>
            <person name="Yang Y."/>
            <person name="Xiong J."/>
            <person name="Zhou Z."/>
            <person name="Huo F."/>
            <person name="Miao W."/>
            <person name="Ran C."/>
            <person name="Liu Y."/>
            <person name="Zhang J."/>
            <person name="Feng J."/>
            <person name="Wang M."/>
            <person name="Wang M."/>
            <person name="Wang L."/>
            <person name="Yao B."/>
        </authorList>
    </citation>
    <scope>NUCLEOTIDE SEQUENCE [LARGE SCALE GENOMIC DNA]</scope>
    <source>
        <strain evidence="1">Wuqing</strain>
    </source>
</reference>
<evidence type="ECO:0000313" key="2">
    <source>
        <dbReference type="Proteomes" id="UP000031668"/>
    </source>
</evidence>
<keyword evidence="2" id="KW-1185">Reference proteome</keyword>
<proteinExistence type="predicted"/>
<sequence>MEKFGDAVEETTGIRKRHGVICVCTKCRSGVDIRNMEVVWKTEEKNNALDERNTYRFFNLVFTNICGNQHYSALLFNSSTLQLISSAGGDLAIEFVVLSIDFAEEGQP</sequence>
<comment type="caution">
    <text evidence="1">The sequence shown here is derived from an EMBL/GenBank/DDBJ whole genome shotgun (WGS) entry which is preliminary data.</text>
</comment>
<organism evidence="1 2">
    <name type="scientific">Thelohanellus kitauei</name>
    <name type="common">Myxosporean</name>
    <dbReference type="NCBI Taxonomy" id="669202"/>
    <lineage>
        <taxon>Eukaryota</taxon>
        <taxon>Metazoa</taxon>
        <taxon>Cnidaria</taxon>
        <taxon>Myxozoa</taxon>
        <taxon>Myxosporea</taxon>
        <taxon>Bivalvulida</taxon>
        <taxon>Platysporina</taxon>
        <taxon>Myxobolidae</taxon>
        <taxon>Thelohanellus</taxon>
    </lineage>
</organism>
<dbReference type="Proteomes" id="UP000031668">
    <property type="component" value="Unassembled WGS sequence"/>
</dbReference>
<dbReference type="EMBL" id="JWZT01004653">
    <property type="protein sequence ID" value="KII63604.1"/>
    <property type="molecule type" value="Genomic_DNA"/>
</dbReference>
<dbReference type="AlphaFoldDB" id="A0A0C2MH16"/>
<accession>A0A0C2MH16</accession>